<dbReference type="InterPro" id="IPR005471">
    <property type="entry name" value="Tscrpt_reg_IclR_N"/>
</dbReference>
<dbReference type="Gene3D" id="1.10.10.10">
    <property type="entry name" value="Winged helix-like DNA-binding domain superfamily/Winged helix DNA-binding domain"/>
    <property type="match status" value="1"/>
</dbReference>
<dbReference type="PANTHER" id="PTHR30136">
    <property type="entry name" value="HELIX-TURN-HELIX TRANSCRIPTIONAL REGULATOR, ICLR FAMILY"/>
    <property type="match status" value="1"/>
</dbReference>
<protein>
    <submittedName>
        <fullName evidence="6">IclR family transcription regulator</fullName>
    </submittedName>
</protein>
<dbReference type="Gene3D" id="3.30.450.40">
    <property type="match status" value="1"/>
</dbReference>
<dbReference type="InterPro" id="IPR036388">
    <property type="entry name" value="WH-like_DNA-bd_sf"/>
</dbReference>
<dbReference type="InterPro" id="IPR050707">
    <property type="entry name" value="HTH_MetabolicPath_Reg"/>
</dbReference>
<evidence type="ECO:0000259" key="5">
    <source>
        <dbReference type="PROSITE" id="PS51078"/>
    </source>
</evidence>
<dbReference type="OrthoDB" id="14763at2157"/>
<dbReference type="InterPro" id="IPR036390">
    <property type="entry name" value="WH_DNA-bd_sf"/>
</dbReference>
<reference evidence="7" key="1">
    <citation type="journal article" date="2016" name="Environ. Microbiol.">
        <title>The complete genome of a viable archaeum isolated from 123-million-year-old rock salt.</title>
        <authorList>
            <person name="Jaakkola S.T."/>
            <person name="Pfeiffer F."/>
            <person name="Ravantti J.J."/>
            <person name="Guo Q."/>
            <person name="Liu Y."/>
            <person name="Chen X."/>
            <person name="Ma H."/>
            <person name="Yang C."/>
            <person name="Oksanen H.M."/>
            <person name="Bamford D.H."/>
        </authorList>
    </citation>
    <scope>NUCLEOTIDE SEQUENCE</scope>
    <source>
        <strain evidence="7">JI20-1</strain>
        <plasmid evidence="7">Plasmid pSTJ001</plasmid>
    </source>
</reference>
<evidence type="ECO:0000313" key="6">
    <source>
        <dbReference type="EMBL" id="CQH63248.1"/>
    </source>
</evidence>
<dbReference type="InterPro" id="IPR029016">
    <property type="entry name" value="GAF-like_dom_sf"/>
</dbReference>
<name>A0A0U5H828_9EURY</name>
<accession>A0A0U5H828</accession>
<keyword evidence="7" id="KW-1185">Reference proteome</keyword>
<dbReference type="Pfam" id="PF01614">
    <property type="entry name" value="IclR_C"/>
    <property type="match status" value="1"/>
</dbReference>
<evidence type="ECO:0000313" key="7">
    <source>
        <dbReference type="Proteomes" id="UP000066737"/>
    </source>
</evidence>
<dbReference type="SMART" id="SM00346">
    <property type="entry name" value="HTH_ICLR"/>
    <property type="match status" value="1"/>
</dbReference>
<dbReference type="GO" id="GO:0003700">
    <property type="term" value="F:DNA-binding transcription factor activity"/>
    <property type="evidence" value="ECO:0007669"/>
    <property type="project" value="TreeGrafter"/>
</dbReference>
<dbReference type="PROSITE" id="PS51077">
    <property type="entry name" value="HTH_ICLR"/>
    <property type="match status" value="1"/>
</dbReference>
<dbReference type="InterPro" id="IPR014757">
    <property type="entry name" value="Tscrpt_reg_IclR_C"/>
</dbReference>
<evidence type="ECO:0000256" key="1">
    <source>
        <dbReference type="ARBA" id="ARBA00023015"/>
    </source>
</evidence>
<proteinExistence type="predicted"/>
<organism evidence="6 7">
    <name type="scientific">Halobacterium hubeiense</name>
    <dbReference type="NCBI Taxonomy" id="1407499"/>
    <lineage>
        <taxon>Archaea</taxon>
        <taxon>Methanobacteriati</taxon>
        <taxon>Methanobacteriota</taxon>
        <taxon>Stenosarchaea group</taxon>
        <taxon>Halobacteria</taxon>
        <taxon>Halobacteriales</taxon>
        <taxon>Halobacteriaceae</taxon>
        <taxon>Halobacterium</taxon>
    </lineage>
</organism>
<keyword evidence="1" id="KW-0805">Transcription regulation</keyword>
<dbReference type="GO" id="GO:0045892">
    <property type="term" value="P:negative regulation of DNA-templated transcription"/>
    <property type="evidence" value="ECO:0007669"/>
    <property type="project" value="TreeGrafter"/>
</dbReference>
<dbReference type="GeneID" id="26660372"/>
<evidence type="ECO:0000256" key="2">
    <source>
        <dbReference type="ARBA" id="ARBA00023125"/>
    </source>
</evidence>
<evidence type="ECO:0000256" key="3">
    <source>
        <dbReference type="ARBA" id="ARBA00023163"/>
    </source>
</evidence>
<dbReference type="KEGG" id="hhb:Hhub_4021"/>
<dbReference type="InterPro" id="IPR011991">
    <property type="entry name" value="ArsR-like_HTH"/>
</dbReference>
<dbReference type="Proteomes" id="UP000066737">
    <property type="component" value="Plasmid pSTJ001"/>
</dbReference>
<feature type="domain" description="HTH iclR-type" evidence="4">
    <location>
        <begin position="8"/>
        <end position="68"/>
    </location>
</feature>
<dbReference type="CDD" id="cd00090">
    <property type="entry name" value="HTH_ARSR"/>
    <property type="match status" value="1"/>
</dbReference>
<gene>
    <name evidence="6" type="ORF">HHUB_4021</name>
</gene>
<dbReference type="RefSeq" id="WP_059058363.1">
    <property type="nucleotide sequence ID" value="NZ_CEML01000003.1"/>
</dbReference>
<feature type="domain" description="IclR-ED" evidence="5">
    <location>
        <begin position="69"/>
        <end position="253"/>
    </location>
</feature>
<keyword evidence="2" id="KW-0238">DNA-binding</keyword>
<geneLocation type="plasmid" evidence="7">
    <name>pSTJ001</name>
</geneLocation>
<dbReference type="PROSITE" id="PS51078">
    <property type="entry name" value="ICLR_ED"/>
    <property type="match status" value="1"/>
</dbReference>
<keyword evidence="3" id="KW-0804">Transcription</keyword>
<dbReference type="AlphaFoldDB" id="A0A0U5H828"/>
<evidence type="ECO:0000259" key="4">
    <source>
        <dbReference type="PROSITE" id="PS51077"/>
    </source>
</evidence>
<dbReference type="SUPFAM" id="SSF46785">
    <property type="entry name" value="Winged helix' DNA-binding domain"/>
    <property type="match status" value="1"/>
</dbReference>
<dbReference type="EMBL" id="LN831303">
    <property type="protein sequence ID" value="CQH63248.1"/>
    <property type="molecule type" value="Genomic_DNA"/>
</dbReference>
<dbReference type="PANTHER" id="PTHR30136:SF35">
    <property type="entry name" value="HTH-TYPE TRANSCRIPTIONAL REGULATOR RV1719"/>
    <property type="match status" value="1"/>
</dbReference>
<dbReference type="Pfam" id="PF09339">
    <property type="entry name" value="HTH_IclR"/>
    <property type="match status" value="1"/>
</dbReference>
<dbReference type="GO" id="GO:0003677">
    <property type="term" value="F:DNA binding"/>
    <property type="evidence" value="ECO:0007669"/>
    <property type="project" value="UniProtKB-KW"/>
</dbReference>
<sequence>MPTNDAPIGSVKTTVTIIEALQELGQTGVSELADHLDIPTSTAFDHLRTLENEGFVTSDDDDGYRVGARFLEIGGYARKRDPIYDVAEPEIQKMAHQTGEHANLVVEQCGKAVFYAKAEGEDAFELDTHVGKHVHLSTTSAGKAILAEYSDEEIHAILDEHGLPQVTEHTVTDRDRLFDEIEECRERGYAIDDEERIPGVRCVGAAITDDDGDVLGAVSVSGPKSGMQDERFQEEIPDLVLRTANVIEVNMKYR</sequence>
<dbReference type="SUPFAM" id="SSF55781">
    <property type="entry name" value="GAF domain-like"/>
    <property type="match status" value="1"/>
</dbReference>